<dbReference type="SUPFAM" id="SSF55874">
    <property type="entry name" value="ATPase domain of HSP90 chaperone/DNA topoisomerase II/histidine kinase"/>
    <property type="match status" value="1"/>
</dbReference>
<dbReference type="SMART" id="SM00448">
    <property type="entry name" value="REC"/>
    <property type="match status" value="1"/>
</dbReference>
<evidence type="ECO:0000313" key="9">
    <source>
        <dbReference type="EMBL" id="GGI49480.1"/>
    </source>
</evidence>
<dbReference type="InterPro" id="IPR005467">
    <property type="entry name" value="His_kinase_dom"/>
</dbReference>
<evidence type="ECO:0000256" key="1">
    <source>
        <dbReference type="ARBA" id="ARBA00000085"/>
    </source>
</evidence>
<dbReference type="SMART" id="SM00387">
    <property type="entry name" value="HATPase_c"/>
    <property type="match status" value="1"/>
</dbReference>
<evidence type="ECO:0000256" key="3">
    <source>
        <dbReference type="ARBA" id="ARBA00022553"/>
    </source>
</evidence>
<keyword evidence="3 5" id="KW-0597">Phosphoprotein</keyword>
<reference evidence="9" key="2">
    <citation type="submission" date="2020-09" db="EMBL/GenBank/DDBJ databases">
        <authorList>
            <person name="Sun Q."/>
            <person name="Sedlacek I."/>
        </authorList>
    </citation>
    <scope>NUCLEOTIDE SEQUENCE</scope>
    <source>
        <strain evidence="9">CCM 8711</strain>
    </source>
</reference>
<dbReference type="Pfam" id="PF00072">
    <property type="entry name" value="Response_reg"/>
    <property type="match status" value="1"/>
</dbReference>
<name>A0A917J5B5_9SPHI</name>
<gene>
    <name evidence="9" type="ORF">GCM10011425_06920</name>
</gene>
<reference evidence="9" key="1">
    <citation type="journal article" date="2014" name="Int. J. Syst. Evol. Microbiol.">
        <title>Complete genome sequence of Corynebacterium casei LMG S-19264T (=DSM 44701T), isolated from a smear-ripened cheese.</title>
        <authorList>
            <consortium name="US DOE Joint Genome Institute (JGI-PGF)"/>
            <person name="Walter F."/>
            <person name="Albersmeier A."/>
            <person name="Kalinowski J."/>
            <person name="Ruckert C."/>
        </authorList>
    </citation>
    <scope>NUCLEOTIDE SEQUENCE</scope>
    <source>
        <strain evidence="9">CCM 8711</strain>
    </source>
</reference>
<feature type="modified residue" description="4-aspartylphosphate" evidence="5">
    <location>
        <position position="506"/>
    </location>
</feature>
<evidence type="ECO:0000256" key="5">
    <source>
        <dbReference type="PROSITE-ProRule" id="PRU00169"/>
    </source>
</evidence>
<proteinExistence type="predicted"/>
<dbReference type="RefSeq" id="WP_188413788.1">
    <property type="nucleotide sequence ID" value="NZ_BMDO01000001.1"/>
</dbReference>
<keyword evidence="10" id="KW-1185">Reference proteome</keyword>
<dbReference type="SUPFAM" id="SSF47384">
    <property type="entry name" value="Homodimeric domain of signal transducing histidine kinase"/>
    <property type="match status" value="1"/>
</dbReference>
<dbReference type="Pfam" id="PF02518">
    <property type="entry name" value="HATPase_c"/>
    <property type="match status" value="1"/>
</dbReference>
<feature type="transmembrane region" description="Helical" evidence="6">
    <location>
        <begin position="131"/>
        <end position="148"/>
    </location>
</feature>
<dbReference type="GO" id="GO:0000155">
    <property type="term" value="F:phosphorelay sensor kinase activity"/>
    <property type="evidence" value="ECO:0007669"/>
    <property type="project" value="InterPro"/>
</dbReference>
<comment type="catalytic activity">
    <reaction evidence="1">
        <text>ATP + protein L-histidine = ADP + protein N-phospho-L-histidine.</text>
        <dbReference type="EC" id="2.7.13.3"/>
    </reaction>
</comment>
<dbReference type="CDD" id="cd17546">
    <property type="entry name" value="REC_hyHK_CKI1_RcsC-like"/>
    <property type="match status" value="1"/>
</dbReference>
<dbReference type="FunFam" id="3.30.565.10:FF:000010">
    <property type="entry name" value="Sensor histidine kinase RcsC"/>
    <property type="match status" value="1"/>
</dbReference>
<evidence type="ECO:0000256" key="4">
    <source>
        <dbReference type="ARBA" id="ARBA00023012"/>
    </source>
</evidence>
<comment type="caution">
    <text evidence="9">The sequence shown here is derived from an EMBL/GenBank/DDBJ whole genome shotgun (WGS) entry which is preliminary data.</text>
</comment>
<evidence type="ECO:0000259" key="8">
    <source>
        <dbReference type="PROSITE" id="PS50110"/>
    </source>
</evidence>
<keyword evidence="4" id="KW-0902">Two-component regulatory system</keyword>
<evidence type="ECO:0000313" key="10">
    <source>
        <dbReference type="Proteomes" id="UP000662074"/>
    </source>
</evidence>
<dbReference type="Gene3D" id="3.40.50.2300">
    <property type="match status" value="1"/>
</dbReference>
<dbReference type="Proteomes" id="UP000662074">
    <property type="component" value="Unassembled WGS sequence"/>
</dbReference>
<organism evidence="9 10">
    <name type="scientific">Mucilaginibacter galii</name>
    <dbReference type="NCBI Taxonomy" id="2005073"/>
    <lineage>
        <taxon>Bacteria</taxon>
        <taxon>Pseudomonadati</taxon>
        <taxon>Bacteroidota</taxon>
        <taxon>Sphingobacteriia</taxon>
        <taxon>Sphingobacteriales</taxon>
        <taxon>Sphingobacteriaceae</taxon>
        <taxon>Mucilaginibacter</taxon>
    </lineage>
</organism>
<dbReference type="CDD" id="cd00082">
    <property type="entry name" value="HisKA"/>
    <property type="match status" value="1"/>
</dbReference>
<evidence type="ECO:0000259" key="7">
    <source>
        <dbReference type="PROSITE" id="PS50109"/>
    </source>
</evidence>
<feature type="transmembrane region" description="Helical" evidence="6">
    <location>
        <begin position="79"/>
        <end position="97"/>
    </location>
</feature>
<dbReference type="InterPro" id="IPR011006">
    <property type="entry name" value="CheY-like_superfamily"/>
</dbReference>
<sequence>MPGKPFKLLPAINSSTAKTPLQEAQLKLFYLMLGANVLKGAIYLFDAISNHQGDGSGRAIRLMVTSTITIFILRRFPKIIYWGIHYAVVGTILHVYYRVFNQSVGADVVAMQAIFMVIISAFYGLGKKWGAVYTVIAFASVILVHYIPQRFTGLHALPQQLNDVYIAINCLVILMSHVYFHAVLYGNLRESELLNEKLAELAETKTNFLSTMSHELRTPLNSVIGIAGLLISDSANARQKEQLDVLKFSAEGLLTLINDILDINKLDSGKFELENAPFDLEHLLNGIVQGMMFKVEEKKLHLELTIDDAIKGKRYLGDSARLSQVIYNLIGNAVKFTENGEVNVQAKVLNSDHDSSTIRFEIKDSGIGISEAQQLLIFEPFKQAAVSTNRKFGGTGLGLSIVKQLVERFGSHIKLISKPGEGSVFYFDLVLHEDLSKLPDEAVAVNRSSEFDLANLRVLLAEDNMMNIFFMKQLFKRWNITADIAENGEEVLALLESKDYDVILMDMHMPVLDGMEAAKRIRQHTNPLKASTYIIALTASVSDQIQTRIKTHGMNDYLPKPFQLEDLRDRLQGLMQGEQ</sequence>
<dbReference type="InterPro" id="IPR003661">
    <property type="entry name" value="HisK_dim/P_dom"/>
</dbReference>
<evidence type="ECO:0000256" key="6">
    <source>
        <dbReference type="SAM" id="Phobius"/>
    </source>
</evidence>
<dbReference type="InterPro" id="IPR036890">
    <property type="entry name" value="HATPase_C_sf"/>
</dbReference>
<dbReference type="PROSITE" id="PS50109">
    <property type="entry name" value="HIS_KIN"/>
    <property type="match status" value="1"/>
</dbReference>
<dbReference type="Gene3D" id="1.10.287.130">
    <property type="match status" value="1"/>
</dbReference>
<dbReference type="SUPFAM" id="SSF52172">
    <property type="entry name" value="CheY-like"/>
    <property type="match status" value="1"/>
</dbReference>
<dbReference type="Gene3D" id="3.30.565.10">
    <property type="entry name" value="Histidine kinase-like ATPase, C-terminal domain"/>
    <property type="match status" value="1"/>
</dbReference>
<dbReference type="InterPro" id="IPR036097">
    <property type="entry name" value="HisK_dim/P_sf"/>
</dbReference>
<dbReference type="PANTHER" id="PTHR45339:SF1">
    <property type="entry name" value="HYBRID SIGNAL TRANSDUCTION HISTIDINE KINASE J"/>
    <property type="match status" value="1"/>
</dbReference>
<dbReference type="EC" id="2.7.13.3" evidence="2"/>
<dbReference type="SMART" id="SM00388">
    <property type="entry name" value="HisKA"/>
    <property type="match status" value="1"/>
</dbReference>
<feature type="domain" description="Response regulatory" evidence="8">
    <location>
        <begin position="457"/>
        <end position="575"/>
    </location>
</feature>
<keyword evidence="6" id="KW-0472">Membrane</keyword>
<dbReference type="InterPro" id="IPR001789">
    <property type="entry name" value="Sig_transdc_resp-reg_receiver"/>
</dbReference>
<feature type="transmembrane region" description="Helical" evidence="6">
    <location>
        <begin position="164"/>
        <end position="185"/>
    </location>
</feature>
<dbReference type="AlphaFoldDB" id="A0A917J5B5"/>
<dbReference type="InterPro" id="IPR003594">
    <property type="entry name" value="HATPase_dom"/>
</dbReference>
<dbReference type="Pfam" id="PF00512">
    <property type="entry name" value="HisKA"/>
    <property type="match status" value="1"/>
</dbReference>
<dbReference type="CDD" id="cd16922">
    <property type="entry name" value="HATPase_EvgS-ArcB-TorS-like"/>
    <property type="match status" value="1"/>
</dbReference>
<protein>
    <recommendedName>
        <fullName evidence="2">histidine kinase</fullName>
        <ecNumber evidence="2">2.7.13.3</ecNumber>
    </recommendedName>
</protein>
<dbReference type="EMBL" id="BMDO01000001">
    <property type="protein sequence ID" value="GGI49480.1"/>
    <property type="molecule type" value="Genomic_DNA"/>
</dbReference>
<feature type="transmembrane region" description="Helical" evidence="6">
    <location>
        <begin position="104"/>
        <end position="125"/>
    </location>
</feature>
<feature type="domain" description="Histidine kinase" evidence="7">
    <location>
        <begin position="211"/>
        <end position="433"/>
    </location>
</feature>
<evidence type="ECO:0000256" key="2">
    <source>
        <dbReference type="ARBA" id="ARBA00012438"/>
    </source>
</evidence>
<dbReference type="PRINTS" id="PR00344">
    <property type="entry name" value="BCTRLSENSOR"/>
</dbReference>
<keyword evidence="6" id="KW-1133">Transmembrane helix</keyword>
<accession>A0A917J5B5</accession>
<dbReference type="PROSITE" id="PS50110">
    <property type="entry name" value="RESPONSE_REGULATORY"/>
    <property type="match status" value="1"/>
</dbReference>
<keyword evidence="6" id="KW-0812">Transmembrane</keyword>
<dbReference type="InterPro" id="IPR004358">
    <property type="entry name" value="Sig_transdc_His_kin-like_C"/>
</dbReference>
<dbReference type="PANTHER" id="PTHR45339">
    <property type="entry name" value="HYBRID SIGNAL TRANSDUCTION HISTIDINE KINASE J"/>
    <property type="match status" value="1"/>
</dbReference>